<dbReference type="Proteomes" id="UP000297626">
    <property type="component" value="Unassembled WGS sequence"/>
</dbReference>
<proteinExistence type="predicted"/>
<evidence type="ECO:0000313" key="3">
    <source>
        <dbReference type="Proteomes" id="UP000297626"/>
    </source>
</evidence>
<protein>
    <recommendedName>
        <fullName evidence="1">RNA polymerase sigma-70 region 4 domain-containing protein</fullName>
    </recommendedName>
</protein>
<dbReference type="GO" id="GO:0003700">
    <property type="term" value="F:DNA-binding transcription factor activity"/>
    <property type="evidence" value="ECO:0007669"/>
    <property type="project" value="InterPro"/>
</dbReference>
<dbReference type="RefSeq" id="WP_134526109.1">
    <property type="nucleotide sequence ID" value="NZ_SOHN01000003.1"/>
</dbReference>
<dbReference type="GO" id="GO:0006352">
    <property type="term" value="P:DNA-templated transcription initiation"/>
    <property type="evidence" value="ECO:0007669"/>
    <property type="project" value="InterPro"/>
</dbReference>
<evidence type="ECO:0000313" key="2">
    <source>
        <dbReference type="EMBL" id="TFD91237.1"/>
    </source>
</evidence>
<dbReference type="EMBL" id="SOHN01000003">
    <property type="protein sequence ID" value="TFD91237.1"/>
    <property type="molecule type" value="Genomic_DNA"/>
</dbReference>
<dbReference type="Gene3D" id="1.10.10.10">
    <property type="entry name" value="Winged helix-like DNA-binding domain superfamily/Winged helix DNA-binding domain"/>
    <property type="match status" value="1"/>
</dbReference>
<keyword evidence="3" id="KW-1185">Reference proteome</keyword>
<reference evidence="2 3" key="1">
    <citation type="submission" date="2019-03" db="EMBL/GenBank/DDBJ databases">
        <title>Genomics of glacier-inhabiting Cryobacterium strains.</title>
        <authorList>
            <person name="Liu Q."/>
            <person name="Xin Y.-H."/>
        </authorList>
    </citation>
    <scope>NUCLEOTIDE SEQUENCE [LARGE SCALE GENOMIC DNA]</scope>
    <source>
        <strain evidence="2 3">Sr54</strain>
    </source>
</reference>
<gene>
    <name evidence="2" type="ORF">E3T51_00540</name>
</gene>
<dbReference type="SUPFAM" id="SSF88659">
    <property type="entry name" value="Sigma3 and sigma4 domains of RNA polymerase sigma factors"/>
    <property type="match status" value="1"/>
</dbReference>
<dbReference type="AlphaFoldDB" id="A0A4R9BWQ8"/>
<dbReference type="InterPro" id="IPR007630">
    <property type="entry name" value="RNA_pol_sigma70_r4"/>
</dbReference>
<comment type="caution">
    <text evidence="2">The sequence shown here is derived from an EMBL/GenBank/DDBJ whole genome shotgun (WGS) entry which is preliminary data.</text>
</comment>
<feature type="domain" description="RNA polymerase sigma-70 region 4" evidence="1">
    <location>
        <begin position="10"/>
        <end position="38"/>
    </location>
</feature>
<sequence>MQTRDQDMAARYSNGETLDSIGEEYGITRERVRQIVKKLGGAGAGEARAKRLESGLLAQGATRLAFLERFGSIAADLAARGYSRPSVITRLKAVFPDINVAVADDALAGSGIIFDKKSMENRFSDATIIAGLWYLLGSELSLAPDGEWAAANLGDEAFDELPHALGDATISDDDLATILGLIGAAQRHAIDHPEITITGARYQELREQLVAAFGLVSDKGVSPWPPTRQTVMKRFGGWNEALVEMGISTAAKGRPKGLVQFTQEDYDDAVLAFKSHVHANGISPAVANYGPWAQAQTAAGFRRPSVSSMRNLYGSWGEMMRSAPKTNPVIAPN</sequence>
<evidence type="ECO:0000259" key="1">
    <source>
        <dbReference type="Pfam" id="PF04545"/>
    </source>
</evidence>
<organism evidence="2 3">
    <name type="scientific">Cryobacterium serini</name>
    <dbReference type="NCBI Taxonomy" id="1259201"/>
    <lineage>
        <taxon>Bacteria</taxon>
        <taxon>Bacillati</taxon>
        <taxon>Actinomycetota</taxon>
        <taxon>Actinomycetes</taxon>
        <taxon>Micrococcales</taxon>
        <taxon>Microbacteriaceae</taxon>
        <taxon>Cryobacterium</taxon>
    </lineage>
</organism>
<name>A0A4R9BWQ8_9MICO</name>
<dbReference type="InterPro" id="IPR036388">
    <property type="entry name" value="WH-like_DNA-bd_sf"/>
</dbReference>
<dbReference type="Pfam" id="PF04545">
    <property type="entry name" value="Sigma70_r4"/>
    <property type="match status" value="1"/>
</dbReference>
<dbReference type="InterPro" id="IPR013324">
    <property type="entry name" value="RNA_pol_sigma_r3/r4-like"/>
</dbReference>
<accession>A0A4R9BWQ8</accession>